<gene>
    <name evidence="2" type="ORF">KOF27_15530</name>
</gene>
<evidence type="ECO:0000256" key="1">
    <source>
        <dbReference type="SAM" id="Phobius"/>
    </source>
</evidence>
<keyword evidence="1" id="KW-0472">Membrane</keyword>
<evidence type="ECO:0000313" key="2">
    <source>
        <dbReference type="EMBL" id="QWQ19999.1"/>
    </source>
</evidence>
<name>A0AAJ4THV2_PRORE</name>
<dbReference type="Proteomes" id="UP000682358">
    <property type="component" value="Chromosome"/>
</dbReference>
<feature type="transmembrane region" description="Helical" evidence="1">
    <location>
        <begin position="6"/>
        <end position="27"/>
    </location>
</feature>
<organism evidence="2 3">
    <name type="scientific">Providencia rettgeri</name>
    <dbReference type="NCBI Taxonomy" id="587"/>
    <lineage>
        <taxon>Bacteria</taxon>
        <taxon>Pseudomonadati</taxon>
        <taxon>Pseudomonadota</taxon>
        <taxon>Gammaproteobacteria</taxon>
        <taxon>Enterobacterales</taxon>
        <taxon>Morganellaceae</taxon>
        <taxon>Providencia</taxon>
    </lineage>
</organism>
<sequence>MTFSDKLTIFGIVFGLIMTVSPYLFGIKGKRRKNIRRKSELLRMRNWNNLGDLTYEHPYPAIEINVESSDHNGVIQGTITNCECESDSTYDFLFEGKLNHKGVAYINIQIQIGHRRVNVGKAKIVYRESDNTLDYYYISGHKDNPSISWEVALPRFNTFGLIGC</sequence>
<accession>A0AAJ4THV2</accession>
<dbReference type="EMBL" id="CP076405">
    <property type="protein sequence ID" value="QWQ19999.1"/>
    <property type="molecule type" value="Genomic_DNA"/>
</dbReference>
<reference evidence="2" key="1">
    <citation type="submission" date="2021-06" db="EMBL/GenBank/DDBJ databases">
        <title>Emergence of genetically related NDM-1-producing Providencia rettgeri strains in Argentina.</title>
        <authorList>
            <person name="Pasteran F."/>
            <person name="Meo A."/>
            <person name="Gomez S."/>
            <person name="Derdoy L."/>
            <person name="Albronoz E."/>
            <person name="Faccone D."/>
            <person name="Guerriero L."/>
            <person name="Archuby D."/>
            <person name="Tarzia A."/>
            <person name="Lopez M."/>
            <person name="Corso A."/>
        </authorList>
    </citation>
    <scope>NUCLEOTIDE SEQUENCE</scope>
    <source>
        <strain evidence="2">PreM15628</strain>
    </source>
</reference>
<keyword evidence="1" id="KW-0812">Transmembrane</keyword>
<protein>
    <submittedName>
        <fullName evidence="2">Uncharacterized protein</fullName>
    </submittedName>
</protein>
<evidence type="ECO:0000313" key="3">
    <source>
        <dbReference type="Proteomes" id="UP000682358"/>
    </source>
</evidence>
<keyword evidence="1" id="KW-1133">Transmembrane helix</keyword>
<dbReference type="RefSeq" id="WP_140171522.1">
    <property type="nucleotide sequence ID" value="NZ_CP076405.1"/>
</dbReference>
<dbReference type="AlphaFoldDB" id="A0AAJ4THV2"/>
<proteinExistence type="predicted"/>